<proteinExistence type="predicted"/>
<dbReference type="EMBL" id="BQXY01000002">
    <property type="protein sequence ID" value="GKU24917.1"/>
    <property type="molecule type" value="Genomic_DNA"/>
</dbReference>
<keyword evidence="2" id="KW-1185">Reference proteome</keyword>
<dbReference type="RefSeq" id="WP_261851894.1">
    <property type="nucleotide sequence ID" value="NZ_BQXY01000002.1"/>
</dbReference>
<dbReference type="Proteomes" id="UP001057868">
    <property type="component" value="Unassembled WGS sequence"/>
</dbReference>
<comment type="caution">
    <text evidence="1">The sequence shown here is derived from an EMBL/GenBank/DDBJ whole genome shotgun (WGS) entry which is preliminary data.</text>
</comment>
<sequence>MKKNKKILIFTLCFICFLLSIHEITFLIDRSEIKNGNNPVFIFKKEVYKDGGTTIYYGLGYQIISWNTVSSESVDGIEKDGTLKGIETHRFPFYNSVTKGGKPLIKLEFAEGVF</sequence>
<protein>
    <submittedName>
        <fullName evidence="1">Uncharacterized protein</fullName>
    </submittedName>
</protein>
<reference evidence="1" key="1">
    <citation type="journal article" date="2023" name="Int. J. Syst. Evol. Microbiol.">
        <title>&lt;i&gt;Clostridium folliculivorans&lt;/i&gt; sp. nov., isolated from soil samples of an organic paddy in Japan.</title>
        <authorList>
            <person name="Tazawa J."/>
            <person name="Kobayashi H."/>
            <person name="Tanizawa Y."/>
            <person name="Uchino A."/>
            <person name="Tanaka F."/>
            <person name="Urashima Y."/>
            <person name="Miura S."/>
            <person name="Sakamoto M."/>
            <person name="Ohkuma M."/>
            <person name="Tohno M."/>
        </authorList>
    </citation>
    <scope>NUCLEOTIDE SEQUENCE</scope>
    <source>
        <strain evidence="1">D1-1</strain>
    </source>
</reference>
<organism evidence="1 2">
    <name type="scientific">Clostridium folliculivorans</name>
    <dbReference type="NCBI Taxonomy" id="2886038"/>
    <lineage>
        <taxon>Bacteria</taxon>
        <taxon>Bacillati</taxon>
        <taxon>Bacillota</taxon>
        <taxon>Clostridia</taxon>
        <taxon>Eubacteriales</taxon>
        <taxon>Clostridiaceae</taxon>
        <taxon>Clostridium</taxon>
    </lineage>
</organism>
<dbReference type="AlphaFoldDB" id="A0A9W6DAK6"/>
<evidence type="ECO:0000313" key="1">
    <source>
        <dbReference type="EMBL" id="GKU24917.1"/>
    </source>
</evidence>
<name>A0A9W6DAK6_9CLOT</name>
<gene>
    <name evidence="1" type="ORF">CFOLD11_17430</name>
</gene>
<accession>A0A9W6DAK6</accession>
<evidence type="ECO:0000313" key="2">
    <source>
        <dbReference type="Proteomes" id="UP001057868"/>
    </source>
</evidence>